<keyword evidence="2 5" id="KW-0238">DNA-binding</keyword>
<evidence type="ECO:0000256" key="3">
    <source>
        <dbReference type="ARBA" id="ARBA00023163"/>
    </source>
</evidence>
<dbReference type="GO" id="GO:0003677">
    <property type="term" value="F:DNA binding"/>
    <property type="evidence" value="ECO:0007669"/>
    <property type="project" value="UniProtKB-KW"/>
</dbReference>
<dbReference type="InterPro" id="IPR036388">
    <property type="entry name" value="WH-like_DNA-bd_sf"/>
</dbReference>
<keyword evidence="6" id="KW-1185">Reference proteome</keyword>
<gene>
    <name evidence="5" type="ORF">LX16_1715</name>
</gene>
<dbReference type="Pfam" id="PF01047">
    <property type="entry name" value="MarR"/>
    <property type="match status" value="1"/>
</dbReference>
<sequence>MSTDAERDQIIERIKGAQEDMARVFAEDRTSSLLASTLTMQQLKVVVILSLDDSLSGQDLSRRLGVGLATVTGIVDRLVAQDIVRRFEDPRDRRVRRVTLTPHGRRVLEELDETGTARMQRILARLDTETLRDFESILRRILAVIDETREEQV</sequence>
<accession>A0A562VDQ7</accession>
<proteinExistence type="predicted"/>
<dbReference type="PROSITE" id="PS50995">
    <property type="entry name" value="HTH_MARR_2"/>
    <property type="match status" value="1"/>
</dbReference>
<keyword evidence="3" id="KW-0804">Transcription</keyword>
<dbReference type="PRINTS" id="PR00598">
    <property type="entry name" value="HTHMARR"/>
</dbReference>
<dbReference type="SMART" id="SM00347">
    <property type="entry name" value="HTH_MARR"/>
    <property type="match status" value="1"/>
</dbReference>
<dbReference type="EMBL" id="VLLL01000005">
    <property type="protein sequence ID" value="TWJ15995.1"/>
    <property type="molecule type" value="Genomic_DNA"/>
</dbReference>
<dbReference type="Gene3D" id="1.10.10.10">
    <property type="entry name" value="Winged helix-like DNA-binding domain superfamily/Winged helix DNA-binding domain"/>
    <property type="match status" value="1"/>
</dbReference>
<dbReference type="AlphaFoldDB" id="A0A562VDQ7"/>
<evidence type="ECO:0000256" key="1">
    <source>
        <dbReference type="ARBA" id="ARBA00023015"/>
    </source>
</evidence>
<dbReference type="InterPro" id="IPR000835">
    <property type="entry name" value="HTH_MarR-typ"/>
</dbReference>
<evidence type="ECO:0000313" key="5">
    <source>
        <dbReference type="EMBL" id="TWJ15995.1"/>
    </source>
</evidence>
<dbReference type="Proteomes" id="UP000321617">
    <property type="component" value="Unassembled WGS sequence"/>
</dbReference>
<protein>
    <submittedName>
        <fullName evidence="5">DNA-binding MarR family transcriptional regulator</fullName>
    </submittedName>
</protein>
<evidence type="ECO:0000256" key="2">
    <source>
        <dbReference type="ARBA" id="ARBA00023125"/>
    </source>
</evidence>
<dbReference type="RefSeq" id="WP_211354345.1">
    <property type="nucleotide sequence ID" value="NZ_BAABIJ010000001.1"/>
</dbReference>
<keyword evidence="1" id="KW-0805">Transcription regulation</keyword>
<organism evidence="5 6">
    <name type="scientific">Stackebrandtia albiflava</name>
    <dbReference type="NCBI Taxonomy" id="406432"/>
    <lineage>
        <taxon>Bacteria</taxon>
        <taxon>Bacillati</taxon>
        <taxon>Actinomycetota</taxon>
        <taxon>Actinomycetes</taxon>
        <taxon>Glycomycetales</taxon>
        <taxon>Glycomycetaceae</taxon>
        <taxon>Stackebrandtia</taxon>
    </lineage>
</organism>
<evidence type="ECO:0000259" key="4">
    <source>
        <dbReference type="PROSITE" id="PS50995"/>
    </source>
</evidence>
<feature type="domain" description="HTH marR-type" evidence="4">
    <location>
        <begin position="7"/>
        <end position="143"/>
    </location>
</feature>
<dbReference type="GO" id="GO:0003700">
    <property type="term" value="F:DNA-binding transcription factor activity"/>
    <property type="evidence" value="ECO:0007669"/>
    <property type="project" value="InterPro"/>
</dbReference>
<dbReference type="InterPro" id="IPR036390">
    <property type="entry name" value="WH_DNA-bd_sf"/>
</dbReference>
<name>A0A562VDQ7_9ACTN</name>
<evidence type="ECO:0000313" key="6">
    <source>
        <dbReference type="Proteomes" id="UP000321617"/>
    </source>
</evidence>
<dbReference type="PANTHER" id="PTHR42756:SF1">
    <property type="entry name" value="TRANSCRIPTIONAL REPRESSOR OF EMRAB OPERON"/>
    <property type="match status" value="1"/>
</dbReference>
<comment type="caution">
    <text evidence="5">The sequence shown here is derived from an EMBL/GenBank/DDBJ whole genome shotgun (WGS) entry which is preliminary data.</text>
</comment>
<reference evidence="5 6" key="1">
    <citation type="journal article" date="2013" name="Stand. Genomic Sci.">
        <title>Genomic Encyclopedia of Type Strains, Phase I: The one thousand microbial genomes (KMG-I) project.</title>
        <authorList>
            <person name="Kyrpides N.C."/>
            <person name="Woyke T."/>
            <person name="Eisen J.A."/>
            <person name="Garrity G."/>
            <person name="Lilburn T.G."/>
            <person name="Beck B.J."/>
            <person name="Whitman W.B."/>
            <person name="Hugenholtz P."/>
            <person name="Klenk H.P."/>
        </authorList>
    </citation>
    <scope>NUCLEOTIDE SEQUENCE [LARGE SCALE GENOMIC DNA]</scope>
    <source>
        <strain evidence="5 6">DSM 45044</strain>
    </source>
</reference>
<dbReference type="SUPFAM" id="SSF46785">
    <property type="entry name" value="Winged helix' DNA-binding domain"/>
    <property type="match status" value="1"/>
</dbReference>
<dbReference type="PANTHER" id="PTHR42756">
    <property type="entry name" value="TRANSCRIPTIONAL REGULATOR, MARR"/>
    <property type="match status" value="1"/>
</dbReference>